<sequence>MPGRLNKFWKGVGNHQFLPDKTGSDDGDGWEIVETEELEEKRNLEVKLKPEVLSDETLPPVAKHSEVSISKFDECDNDITVVLLRRQDAAKQVQHLKRALEAAQSVVAKMKTAREVVGSLDFRLWELEERLKIIVSEEFNWVDNKWKLITKELYYDLLNLEKKKEKCFEFLDLENVDLEEILEQIDVSLLSLGLLNSRILNLHGNQFFTFQNVLTRFCGGIVKVNKTRFRSFKESPGYQNTYFLTQVLKIEADILEFQKRTALSVLESVILDQKEMHKSNLKCKNKLAIGFHKENMKSCLIEVNESWSKLGEYLNDYPSGEFQEILILLAFLTCSLKLSFKELLSFPSNCTGGTKEHYFSLEKKFEKLIDFQLMTWIFHFFLTIENELAEDIEAAKLIVLEKEKVMERFDEFFRDRILNEQEFEMKTMYVEVQKKWTVFISKQNLIMLEVGVLQRFRAPVPVGFEDRVKELSLQSQEICESVGKLTIQSDLLDLSHREPLVQFYASMMGYIGKLRETIGNLMEMTATNDVNYNGTRKEKIFEWATTSGEMNTEFARYLLYIPTDHREDNELQQNREMKQYRNRIEAYETELEVLTTTIWSFLDYE</sequence>
<name>E3NAJ9_CAERE</name>
<reference evidence="1" key="1">
    <citation type="submission" date="2007-07" db="EMBL/GenBank/DDBJ databases">
        <title>PCAP assembly of the Caenorhabditis remanei genome.</title>
        <authorList>
            <consortium name="The Caenorhabditis remanei Sequencing Consortium"/>
            <person name="Wilson R.K."/>
        </authorList>
    </citation>
    <scope>NUCLEOTIDE SEQUENCE [LARGE SCALE GENOMIC DNA]</scope>
    <source>
        <strain evidence="1">PB4641</strain>
    </source>
</reference>
<proteinExistence type="predicted"/>
<evidence type="ECO:0000313" key="2">
    <source>
        <dbReference type="Proteomes" id="UP000008281"/>
    </source>
</evidence>
<dbReference type="OMA" id="VENTEME"/>
<accession>E3NAJ9</accession>
<dbReference type="HOGENOM" id="CLU_451478_0_0_1"/>
<protein>
    <submittedName>
        <fullName evidence="1">Uncharacterized protein</fullName>
    </submittedName>
</protein>
<organism evidence="2">
    <name type="scientific">Caenorhabditis remanei</name>
    <name type="common">Caenorhabditis vulgaris</name>
    <dbReference type="NCBI Taxonomy" id="31234"/>
    <lineage>
        <taxon>Eukaryota</taxon>
        <taxon>Metazoa</taxon>
        <taxon>Ecdysozoa</taxon>
        <taxon>Nematoda</taxon>
        <taxon>Chromadorea</taxon>
        <taxon>Rhabditida</taxon>
        <taxon>Rhabditina</taxon>
        <taxon>Rhabditomorpha</taxon>
        <taxon>Rhabditoidea</taxon>
        <taxon>Rhabditidae</taxon>
        <taxon>Peloderinae</taxon>
        <taxon>Caenorhabditis</taxon>
    </lineage>
</organism>
<dbReference type="Proteomes" id="UP000008281">
    <property type="component" value="Unassembled WGS sequence"/>
</dbReference>
<gene>
    <name evidence="1" type="ORF">CRE_30139</name>
</gene>
<keyword evidence="2" id="KW-1185">Reference proteome</keyword>
<evidence type="ECO:0000313" key="1">
    <source>
        <dbReference type="EMBL" id="EFO91141.1"/>
    </source>
</evidence>
<dbReference type="AlphaFoldDB" id="E3NAJ9"/>
<dbReference type="EMBL" id="DS268576">
    <property type="protein sequence ID" value="EFO91141.1"/>
    <property type="molecule type" value="Genomic_DNA"/>
</dbReference>